<protein>
    <submittedName>
        <fullName evidence="1">Putative E3 ubiquitin-protein ligase RING1a</fullName>
    </submittedName>
</protein>
<organism evidence="1">
    <name type="scientific">Zea mays</name>
    <name type="common">Maize</name>
    <dbReference type="NCBI Taxonomy" id="4577"/>
    <lineage>
        <taxon>Eukaryota</taxon>
        <taxon>Viridiplantae</taxon>
        <taxon>Streptophyta</taxon>
        <taxon>Embryophyta</taxon>
        <taxon>Tracheophyta</taxon>
        <taxon>Spermatophyta</taxon>
        <taxon>Magnoliopsida</taxon>
        <taxon>Liliopsida</taxon>
        <taxon>Poales</taxon>
        <taxon>Poaceae</taxon>
        <taxon>PACMAD clade</taxon>
        <taxon>Panicoideae</taxon>
        <taxon>Andropogonodae</taxon>
        <taxon>Andropogoneae</taxon>
        <taxon>Tripsacinae</taxon>
        <taxon>Zea</taxon>
    </lineage>
</organism>
<dbReference type="InParanoid" id="A0A1D6J7L2"/>
<dbReference type="PANTHER" id="PTHR46537">
    <property type="entry name" value="OS11G0578200 PROTEIN"/>
    <property type="match status" value="1"/>
</dbReference>
<reference evidence="1" key="1">
    <citation type="submission" date="2015-12" db="EMBL/GenBank/DDBJ databases">
        <title>Update maize B73 reference genome by single molecule sequencing technologies.</title>
        <authorList>
            <consortium name="Maize Genome Sequencing Project"/>
            <person name="Ware D."/>
        </authorList>
    </citation>
    <scope>NUCLEOTIDE SEQUENCE</scope>
    <source>
        <tissue evidence="1">Seedling</tissue>
    </source>
</reference>
<dbReference type="InterPro" id="IPR044592">
    <property type="entry name" value="RING1A/B"/>
</dbReference>
<dbReference type="AlphaFoldDB" id="A0A1D6J7L2"/>
<dbReference type="ExpressionAtlas" id="A0A1D6J7L2">
    <property type="expression patterns" value="baseline and differential"/>
</dbReference>
<gene>
    <name evidence="1" type="ORF">ZEAMMB73_Zm00001d025532</name>
</gene>
<proteinExistence type="predicted"/>
<dbReference type="STRING" id="4577.A0A1D6J7L2"/>
<dbReference type="EMBL" id="CM000786">
    <property type="protein sequence ID" value="AQK43910.1"/>
    <property type="molecule type" value="Genomic_DNA"/>
</dbReference>
<name>A0A1D6J7L2_MAIZE</name>
<sequence>MLRNVRNTNMPMDTFVKKVTELNLYLVLLPLDGQSVPKLEKPYHSCLPTLSIRHLCQFVALQLSRQPKEVEIYIRKNKDACLSANYTRKYETKPEQPNGLERLWEENSLSDLYPSLATCQRRSGPCYSIGPLCSGSGISTERHYLLPSHFRDEVIPSQLCPSQRKDVKPHSYHATN</sequence>
<evidence type="ECO:0000313" key="1">
    <source>
        <dbReference type="EMBL" id="AQK43910.1"/>
    </source>
</evidence>
<dbReference type="PANTHER" id="PTHR46537:SF10">
    <property type="entry name" value="OS05G0497600 PROTEIN"/>
    <property type="match status" value="1"/>
</dbReference>
<accession>A0A1D6J7L2</accession>